<dbReference type="Gene3D" id="3.40.710.10">
    <property type="entry name" value="DD-peptidase/beta-lactamase superfamily"/>
    <property type="match status" value="1"/>
</dbReference>
<dbReference type="InterPro" id="IPR045155">
    <property type="entry name" value="Beta-lactam_cat"/>
</dbReference>
<keyword evidence="3" id="KW-1185">Reference proteome</keyword>
<protein>
    <submittedName>
        <fullName evidence="2">Serine hydrolase</fullName>
    </submittedName>
</protein>
<comment type="caution">
    <text evidence="2">The sequence shown here is derived from an EMBL/GenBank/DDBJ whole genome shotgun (WGS) entry which is preliminary data.</text>
</comment>
<reference evidence="2 3" key="1">
    <citation type="submission" date="2021-03" db="EMBL/GenBank/DDBJ databases">
        <title>Identification of novel Bacillus strains.</title>
        <authorList>
            <person name="Xiao Z."/>
            <person name="Li Y."/>
            <person name="Shen J."/>
        </authorList>
    </citation>
    <scope>NUCLEOTIDE SEQUENCE [LARGE SCALE GENOMIC DNA]</scope>
    <source>
        <strain evidence="2 3">SY8</strain>
    </source>
</reference>
<evidence type="ECO:0000313" key="2">
    <source>
        <dbReference type="EMBL" id="MBO1625613.1"/>
    </source>
</evidence>
<dbReference type="RefSeq" id="WP_208017535.1">
    <property type="nucleotide sequence ID" value="NZ_JAGDQJ010000011.1"/>
</dbReference>
<organism evidence="2 3">
    <name type="scientific">Bacillus arachidis</name>
    <dbReference type="NCBI Taxonomy" id="2819290"/>
    <lineage>
        <taxon>Bacteria</taxon>
        <taxon>Bacillati</taxon>
        <taxon>Bacillota</taxon>
        <taxon>Bacilli</taxon>
        <taxon>Bacillales</taxon>
        <taxon>Bacillaceae</taxon>
        <taxon>Bacillus</taxon>
    </lineage>
</organism>
<accession>A0ABS3NXF0</accession>
<dbReference type="InterPro" id="IPR012338">
    <property type="entry name" value="Beta-lactam/transpept-like"/>
</dbReference>
<evidence type="ECO:0000259" key="1">
    <source>
        <dbReference type="Pfam" id="PF13354"/>
    </source>
</evidence>
<dbReference type="Pfam" id="PF13354">
    <property type="entry name" value="Beta-lactamase2"/>
    <property type="match status" value="1"/>
</dbReference>
<dbReference type="SUPFAM" id="SSF56601">
    <property type="entry name" value="beta-lactamase/transpeptidase-like"/>
    <property type="match status" value="1"/>
</dbReference>
<proteinExistence type="predicted"/>
<gene>
    <name evidence="2" type="ORF">J4P90_10205</name>
</gene>
<name>A0ABS3NXF0_9BACI</name>
<dbReference type="Proteomes" id="UP000677611">
    <property type="component" value="Unassembled WGS sequence"/>
</dbReference>
<keyword evidence="2" id="KW-0378">Hydrolase</keyword>
<sequence length="259" mass="29271">MEEVIKKIKEIKSGQVGIVVYSPESQNIIALYNDDILVPLASAAKIAIGFAVAKMVEENQVRWSDEIANIVFNPKEDSKEIYPHLQKRTVLTLRNAVEVMIACHDNCIAQSVVNFCGGWEEVNKRIQCSFSKINVTKDPRDVKNVGKLKQVLKLLIHIFQGYESDPVLWEPIINGMVRQQGKYEGIRSYHLAHMTGGLSTAVINIGILGTFHENPLLYVIGGMELPNRYENQEADSKIIEVLRCLYKECIKKDMGYVHI</sequence>
<dbReference type="EMBL" id="JAGDQJ010000011">
    <property type="protein sequence ID" value="MBO1625613.1"/>
    <property type="molecule type" value="Genomic_DNA"/>
</dbReference>
<evidence type="ECO:0000313" key="3">
    <source>
        <dbReference type="Proteomes" id="UP000677611"/>
    </source>
</evidence>
<feature type="domain" description="Beta-lactamase class A catalytic" evidence="1">
    <location>
        <begin position="18"/>
        <end position="220"/>
    </location>
</feature>
<dbReference type="GO" id="GO:0016787">
    <property type="term" value="F:hydrolase activity"/>
    <property type="evidence" value="ECO:0007669"/>
    <property type="project" value="UniProtKB-KW"/>
</dbReference>